<evidence type="ECO:0000313" key="4">
    <source>
        <dbReference type="EMBL" id="QJI01722.1"/>
    </source>
</evidence>
<dbReference type="EMBL" id="MT144945">
    <property type="protein sequence ID" value="QJI01722.1"/>
    <property type="molecule type" value="Genomic_DNA"/>
</dbReference>
<organism evidence="3">
    <name type="scientific">viral metagenome</name>
    <dbReference type="NCBI Taxonomy" id="1070528"/>
    <lineage>
        <taxon>unclassified sequences</taxon>
        <taxon>metagenomes</taxon>
        <taxon>organismal metagenomes</taxon>
    </lineage>
</organism>
<evidence type="ECO:0000313" key="3">
    <source>
        <dbReference type="EMBL" id="QJA94787.1"/>
    </source>
</evidence>
<gene>
    <name evidence="2" type="ORF">MM415A02784_0003</name>
    <name evidence="3" type="ORF">MM415B03741_0010</name>
    <name evidence="4" type="ORF">TM448B02725_0004</name>
</gene>
<keyword evidence="1" id="KW-1133">Transmembrane helix</keyword>
<name>A0A6M3LHM8_9ZZZZ</name>
<dbReference type="EMBL" id="MT141944">
    <property type="protein sequence ID" value="QJA72344.1"/>
    <property type="molecule type" value="Genomic_DNA"/>
</dbReference>
<accession>A0A6M3LHM8</accession>
<proteinExistence type="predicted"/>
<evidence type="ECO:0000256" key="1">
    <source>
        <dbReference type="SAM" id="Phobius"/>
    </source>
</evidence>
<reference evidence="3" key="1">
    <citation type="submission" date="2020-03" db="EMBL/GenBank/DDBJ databases">
        <title>The deep terrestrial virosphere.</title>
        <authorList>
            <person name="Holmfeldt K."/>
            <person name="Nilsson E."/>
            <person name="Simone D."/>
            <person name="Lopez-Fernandez M."/>
            <person name="Wu X."/>
            <person name="de Brujin I."/>
            <person name="Lundin D."/>
            <person name="Andersson A."/>
            <person name="Bertilsson S."/>
            <person name="Dopson M."/>
        </authorList>
    </citation>
    <scope>NUCLEOTIDE SEQUENCE</scope>
    <source>
        <strain evidence="2">MM415A02784</strain>
        <strain evidence="3">MM415B03741</strain>
        <strain evidence="4">TM448B02725</strain>
    </source>
</reference>
<sequence length="57" mass="6441">MTEDLCKAHSGIKAKIDNLEANVGELWKRWNGMQKLLFGIFSVLTVNLIILVITLIK</sequence>
<dbReference type="AlphaFoldDB" id="A0A6M3LHM8"/>
<keyword evidence="1" id="KW-0812">Transmembrane</keyword>
<protein>
    <submittedName>
        <fullName evidence="3">Uncharacterized protein</fullName>
    </submittedName>
</protein>
<feature type="transmembrane region" description="Helical" evidence="1">
    <location>
        <begin position="36"/>
        <end position="56"/>
    </location>
</feature>
<evidence type="ECO:0000313" key="2">
    <source>
        <dbReference type="EMBL" id="QJA72344.1"/>
    </source>
</evidence>
<keyword evidence="1" id="KW-0472">Membrane</keyword>
<dbReference type="EMBL" id="MT143260">
    <property type="protein sequence ID" value="QJA94787.1"/>
    <property type="molecule type" value="Genomic_DNA"/>
</dbReference>